<dbReference type="GO" id="GO:0030420">
    <property type="term" value="P:establishment of competence for transformation"/>
    <property type="evidence" value="ECO:0007669"/>
    <property type="project" value="InterPro"/>
</dbReference>
<keyword evidence="4 6" id="KW-1133">Transmembrane helix</keyword>
<comment type="subcellular location">
    <subcellularLocation>
        <location evidence="1">Cell membrane</location>
        <topology evidence="1">Multi-pass membrane protein</topology>
    </subcellularLocation>
</comment>
<dbReference type="RefSeq" id="WP_122100272.1">
    <property type="nucleotide sequence ID" value="NZ_RFLY01000001.1"/>
</dbReference>
<dbReference type="Proteomes" id="UP000275012">
    <property type="component" value="Unassembled WGS sequence"/>
</dbReference>
<sequence>MRDAAGTPLLSPLTAASLLAGMLLASRLPVPSPWWLAVALAAAGAGFWLFSPGKRRLLGALVCGFGLLAGQGAWRLQQWLPSAMELGEAGISGRIESLPRHEARRSRFDLRVDDDDSMPEALRGRLLRLSWYDPWRQQVDAPPGPRWRVHAGERWRMRVKLRAPRGLRNPGGFDGERQMLLDGVIASGHVRDEDRAQRLAAGGGITAWREAMSARILRDTRAGSARFVAALALGDTRALSRDDWQTLRATGLTHLIAISGFHVGLVGMAAAALLWALYRLWPLPARYCPRRIAMAVAAALGALAYLFATGASLPTLRTVLMIGLVAGAMILRRQTGVAQTVAVALILMLLADPLSVLRAGFWLSFGGVAWLAWCLHAAKGGHIRQFVLAQAVVTLGLLPLTVTFFGQASAVAPFANLLAVPWWSLIVVPLALLGTLAECLHPGFGAPLWTLAGLAFDPGWPLFEAAGQAPLALWWLPEAPWFALPLALLAAFAWLLPRGMPGRALAGMLWLPLLWPGAYRPAEGEVELVQADVGQGLAMLVRTRSHALLYDTGPAQSDGYDAGEHVVVPMLHARGVGRVDAAILSHADNDHAGGLQTLMRALPVARVLAPPGAPVDLAEACIAGEGWEWDGVRFRFLHPPAHFPYLKNQSSCVLRIETAHGAVLLTGDIDTLVESRLLRLSAADLRADVITMPHHGSGGSSGEAFVAATGARLALVSAGYANRFRHPREKVLGRWHDAGALTPLSFEQGALTVRIGPGGLRWQGERTRRRRFWDGVSRRASAERAASPEPRP</sequence>
<dbReference type="Gene3D" id="3.60.15.10">
    <property type="entry name" value="Ribonuclease Z/Hydroxyacylglutathione hydrolase-like"/>
    <property type="match status" value="1"/>
</dbReference>
<feature type="domain" description="Metallo-beta-lactamase" evidence="7">
    <location>
        <begin position="535"/>
        <end position="720"/>
    </location>
</feature>
<feature type="transmembrane region" description="Helical" evidence="6">
    <location>
        <begin position="35"/>
        <end position="50"/>
    </location>
</feature>
<evidence type="ECO:0000256" key="2">
    <source>
        <dbReference type="ARBA" id="ARBA00022475"/>
    </source>
</evidence>
<feature type="transmembrane region" description="Helical" evidence="6">
    <location>
        <begin position="417"/>
        <end position="437"/>
    </location>
</feature>
<protein>
    <submittedName>
        <fullName evidence="8">DNA internalization-related competence protein ComEC/Rec2</fullName>
    </submittedName>
</protein>
<dbReference type="InterPro" id="IPR001279">
    <property type="entry name" value="Metallo-B-lactamas"/>
</dbReference>
<evidence type="ECO:0000256" key="6">
    <source>
        <dbReference type="SAM" id="Phobius"/>
    </source>
</evidence>
<gene>
    <name evidence="8" type="ORF">EBB59_00915</name>
</gene>
<dbReference type="Pfam" id="PF00753">
    <property type="entry name" value="Lactamase_B"/>
    <property type="match status" value="1"/>
</dbReference>
<dbReference type="Pfam" id="PF03772">
    <property type="entry name" value="Competence"/>
    <property type="match status" value="1"/>
</dbReference>
<comment type="caution">
    <text evidence="8">The sequence shown here is derived from an EMBL/GenBank/DDBJ whole genome shotgun (WGS) entry which is preliminary data.</text>
</comment>
<keyword evidence="2" id="KW-1003">Cell membrane</keyword>
<dbReference type="InterPro" id="IPR025405">
    <property type="entry name" value="DUF4131"/>
</dbReference>
<dbReference type="OrthoDB" id="9761531at2"/>
<evidence type="ECO:0000256" key="1">
    <source>
        <dbReference type="ARBA" id="ARBA00004651"/>
    </source>
</evidence>
<feature type="transmembrane region" description="Helical" evidence="6">
    <location>
        <begin position="290"/>
        <end position="308"/>
    </location>
</feature>
<dbReference type="InterPro" id="IPR052159">
    <property type="entry name" value="Competence_DNA_uptake"/>
</dbReference>
<dbReference type="CDD" id="cd07731">
    <property type="entry name" value="ComA-like_MBL-fold"/>
    <property type="match status" value="1"/>
</dbReference>
<dbReference type="InterPro" id="IPR036866">
    <property type="entry name" value="RibonucZ/Hydroxyglut_hydro"/>
</dbReference>
<dbReference type="SUPFAM" id="SSF56281">
    <property type="entry name" value="Metallo-hydrolase/oxidoreductase"/>
    <property type="match status" value="1"/>
</dbReference>
<organism evidence="8 9">
    <name type="scientific">Solilutibacter pythonis</name>
    <dbReference type="NCBI Taxonomy" id="2483112"/>
    <lineage>
        <taxon>Bacteria</taxon>
        <taxon>Pseudomonadati</taxon>
        <taxon>Pseudomonadota</taxon>
        <taxon>Gammaproteobacteria</taxon>
        <taxon>Lysobacterales</taxon>
        <taxon>Lysobacteraceae</taxon>
        <taxon>Solilutibacter</taxon>
    </lineage>
</organism>
<dbReference type="EMBL" id="RFLY01000001">
    <property type="protein sequence ID" value="RMH94886.1"/>
    <property type="molecule type" value="Genomic_DNA"/>
</dbReference>
<feature type="transmembrane region" description="Helical" evidence="6">
    <location>
        <begin position="343"/>
        <end position="373"/>
    </location>
</feature>
<dbReference type="NCBIfam" id="TIGR00361">
    <property type="entry name" value="ComEC_Rec2"/>
    <property type="match status" value="1"/>
</dbReference>
<feature type="transmembrane region" description="Helical" evidence="6">
    <location>
        <begin position="479"/>
        <end position="496"/>
    </location>
</feature>
<dbReference type="Pfam" id="PF13567">
    <property type="entry name" value="DUF4131"/>
    <property type="match status" value="1"/>
</dbReference>
<name>A0A3M2HYT1_9GAMM</name>
<evidence type="ECO:0000313" key="9">
    <source>
        <dbReference type="Proteomes" id="UP000275012"/>
    </source>
</evidence>
<feature type="transmembrane region" description="Helical" evidence="6">
    <location>
        <begin position="385"/>
        <end position="405"/>
    </location>
</feature>
<evidence type="ECO:0000256" key="3">
    <source>
        <dbReference type="ARBA" id="ARBA00022692"/>
    </source>
</evidence>
<evidence type="ECO:0000256" key="4">
    <source>
        <dbReference type="ARBA" id="ARBA00022989"/>
    </source>
</evidence>
<dbReference type="NCBIfam" id="TIGR00360">
    <property type="entry name" value="ComEC_N-term"/>
    <property type="match status" value="1"/>
</dbReference>
<dbReference type="InterPro" id="IPR004797">
    <property type="entry name" value="Competence_ComEC/Rec2"/>
</dbReference>
<evidence type="ECO:0000259" key="7">
    <source>
        <dbReference type="SMART" id="SM00849"/>
    </source>
</evidence>
<dbReference type="SMART" id="SM00849">
    <property type="entry name" value="Lactamase_B"/>
    <property type="match status" value="1"/>
</dbReference>
<dbReference type="AlphaFoldDB" id="A0A3M2HYT1"/>
<dbReference type="PANTHER" id="PTHR30619">
    <property type="entry name" value="DNA INTERNALIZATION/COMPETENCE PROTEIN COMEC/REC2"/>
    <property type="match status" value="1"/>
</dbReference>
<keyword evidence="5 6" id="KW-0472">Membrane</keyword>
<keyword evidence="3 6" id="KW-0812">Transmembrane</keyword>
<accession>A0A3M2HYT1</accession>
<feature type="transmembrane region" description="Helical" evidence="6">
    <location>
        <begin position="255"/>
        <end position="278"/>
    </location>
</feature>
<dbReference type="PANTHER" id="PTHR30619:SF1">
    <property type="entry name" value="RECOMBINATION PROTEIN 2"/>
    <property type="match status" value="1"/>
</dbReference>
<dbReference type="GO" id="GO:0005886">
    <property type="term" value="C:plasma membrane"/>
    <property type="evidence" value="ECO:0007669"/>
    <property type="project" value="UniProtKB-SubCell"/>
</dbReference>
<dbReference type="InterPro" id="IPR035681">
    <property type="entry name" value="ComA-like_MBL"/>
</dbReference>
<evidence type="ECO:0000256" key="5">
    <source>
        <dbReference type="ARBA" id="ARBA00023136"/>
    </source>
</evidence>
<dbReference type="InterPro" id="IPR004477">
    <property type="entry name" value="ComEC_N"/>
</dbReference>
<evidence type="ECO:0000313" key="8">
    <source>
        <dbReference type="EMBL" id="RMH94886.1"/>
    </source>
</evidence>
<keyword evidence="9" id="KW-1185">Reference proteome</keyword>
<proteinExistence type="predicted"/>
<reference evidence="8 9" key="1">
    <citation type="submission" date="2018-10" db="EMBL/GenBank/DDBJ databases">
        <title>Proposal of Lysobacter pythonis sp. nov. isolated from royal pythons (Python regius).</title>
        <authorList>
            <person name="Hans-Juergen B."/>
            <person name="Huptas C."/>
            <person name="Sandra B."/>
            <person name="Igor L."/>
            <person name="Joachim S."/>
            <person name="Siegfried S."/>
            <person name="Mareike W."/>
            <person name="Peter K."/>
        </authorList>
    </citation>
    <scope>NUCLEOTIDE SEQUENCE [LARGE SCALE GENOMIC DNA]</scope>
    <source>
        <strain evidence="8 9">4284/11</strain>
    </source>
</reference>